<dbReference type="AlphaFoldDB" id="A0A0M2UV36"/>
<evidence type="ECO:0000313" key="1">
    <source>
        <dbReference type="EMBL" id="KKO19667.1"/>
    </source>
</evidence>
<organism evidence="1 2">
    <name type="scientific">Candidatus Brocadia fulgida</name>
    <dbReference type="NCBI Taxonomy" id="380242"/>
    <lineage>
        <taxon>Bacteria</taxon>
        <taxon>Pseudomonadati</taxon>
        <taxon>Planctomycetota</taxon>
        <taxon>Candidatus Brocadiia</taxon>
        <taxon>Candidatus Brocadiales</taxon>
        <taxon>Candidatus Brocadiaceae</taxon>
        <taxon>Candidatus Brocadia</taxon>
    </lineage>
</organism>
<proteinExistence type="predicted"/>
<accession>A0A0M2UV36</accession>
<dbReference type="Proteomes" id="UP000034954">
    <property type="component" value="Unassembled WGS sequence"/>
</dbReference>
<name>A0A0M2UV36_9BACT</name>
<dbReference type="AntiFam" id="ANF00159">
    <property type="entry name" value="Shadow ORF (opposite uvrA)"/>
</dbReference>
<evidence type="ECO:0000313" key="2">
    <source>
        <dbReference type="Proteomes" id="UP000034954"/>
    </source>
</evidence>
<sequence length="123" mass="14377">MRLPMSIEENLFTHKTDGYSGKIRFQVSPRVACRYARDLFRRTASDEISTRTAGLWTKVNDIIGRFNDVEIMFHDNEGMARLDQSLKTFQQFLNVVHMQSDSRLIEDKKHGIRIFLRQIGSNL</sequence>
<keyword evidence="2" id="KW-1185">Reference proteome</keyword>
<dbReference type="EMBL" id="LAQJ01000169">
    <property type="protein sequence ID" value="KKO19667.1"/>
    <property type="molecule type" value="Genomic_DNA"/>
</dbReference>
<protein>
    <submittedName>
        <fullName evidence="1">Uncharacterized protein</fullName>
    </submittedName>
</protein>
<gene>
    <name evidence="1" type="ORF">BROFUL_01599</name>
</gene>
<comment type="caution">
    <text evidence="1">The sequence shown here is derived from an EMBL/GenBank/DDBJ whole genome shotgun (WGS) entry which is preliminary data.</text>
</comment>
<reference evidence="1 2" key="1">
    <citation type="journal article" date="2013" name="BMC Microbiol.">
        <title>Identification of the type II cytochrome c maturation pathway in anammox bacteria by comparative genomics.</title>
        <authorList>
            <person name="Ferousi C."/>
            <person name="Speth D.R."/>
            <person name="Reimann J."/>
            <person name="Op den Camp H.J."/>
            <person name="Allen J.W."/>
            <person name="Keltjens J.T."/>
            <person name="Jetten M.S."/>
        </authorList>
    </citation>
    <scope>NUCLEOTIDE SEQUENCE [LARGE SCALE GENOMIC DNA]</scope>
    <source>
        <strain evidence="1">RU1</strain>
    </source>
</reference>